<feature type="domain" description="RNA-binding protein AU-1/Ribonuclease E/G" evidence="6">
    <location>
        <begin position="118"/>
        <end position="380"/>
    </location>
</feature>
<gene>
    <name evidence="7" type="ORF">H8S17_05690</name>
</gene>
<keyword evidence="3" id="KW-0378">Hydrolase</keyword>
<keyword evidence="2" id="KW-0479">Metal-binding</keyword>
<dbReference type="InterPro" id="IPR019307">
    <property type="entry name" value="RNA-bd_AU-1/RNase_E/G"/>
</dbReference>
<dbReference type="AlphaFoldDB" id="A0A923RUY9"/>
<dbReference type="SUPFAM" id="SSF50249">
    <property type="entry name" value="Nucleic acid-binding proteins"/>
    <property type="match status" value="1"/>
</dbReference>
<evidence type="ECO:0000256" key="3">
    <source>
        <dbReference type="ARBA" id="ARBA00022801"/>
    </source>
</evidence>
<dbReference type="EMBL" id="JACOPH010000003">
    <property type="protein sequence ID" value="MBC5713709.1"/>
    <property type="molecule type" value="Genomic_DNA"/>
</dbReference>
<comment type="caution">
    <text evidence="7">The sequence shown here is derived from an EMBL/GenBank/DDBJ whole genome shotgun (WGS) entry which is preliminary data.</text>
</comment>
<proteinExistence type="predicted"/>
<name>A0A923RUY9_9FIRM</name>
<evidence type="ECO:0000256" key="2">
    <source>
        <dbReference type="ARBA" id="ARBA00022723"/>
    </source>
</evidence>
<evidence type="ECO:0000256" key="5">
    <source>
        <dbReference type="ARBA" id="ARBA00022884"/>
    </source>
</evidence>
<comment type="cofactor">
    <cofactor evidence="1">
        <name>Mg(2+)</name>
        <dbReference type="ChEBI" id="CHEBI:18420"/>
    </cofactor>
</comment>
<keyword evidence="4" id="KW-0460">Magnesium</keyword>
<keyword evidence="5" id="KW-0694">RNA-binding</keyword>
<dbReference type="RefSeq" id="WP_186866581.1">
    <property type="nucleotide sequence ID" value="NZ_JACOPH010000003.1"/>
</dbReference>
<dbReference type="GO" id="GO:0003723">
    <property type="term" value="F:RNA binding"/>
    <property type="evidence" value="ECO:0007669"/>
    <property type="project" value="UniProtKB-KW"/>
</dbReference>
<sequence>MSNRIVITNETIEQKEYRIMALFEENRLAEVCCENVHEESVLGNIYIGKIKNIVPKINAAFVEIAPGEMTYLSLDEVKQPWMVKQQRKGLLTENDELVVQITREAVKTKTPTVSTNLTFQGNAVVITTENKKLGISKKLDKEKRNYLKQLFADKKADRFGLILRTSAGNYADEQIFAEYQSIFDKFSHIEQYYKHRTCYSCLYRTEASYVTWIREKQSRQIEKIITDDTEVYKELTEGATADQAVFYEDEKLSLSALYGLKYKLMDALKEKVYLKSGAYLIIQPTEALTVIDVNSGKCTKGNKTDFYLKVNLEAAGEIARQLRLRNISGICIVDFINMDTKEAQTELVYALKKALAEDTVPSVFIDFTKLGLAEITRKKVKKPLWEQVRLTGKLE</sequence>
<evidence type="ECO:0000256" key="4">
    <source>
        <dbReference type="ARBA" id="ARBA00022842"/>
    </source>
</evidence>
<accession>A0A923RUY9</accession>
<keyword evidence="8" id="KW-1185">Reference proteome</keyword>
<dbReference type="PANTHER" id="PTHR30001">
    <property type="entry name" value="RIBONUCLEASE"/>
    <property type="match status" value="1"/>
</dbReference>
<evidence type="ECO:0000313" key="7">
    <source>
        <dbReference type="EMBL" id="MBC5713709.1"/>
    </source>
</evidence>
<evidence type="ECO:0000313" key="8">
    <source>
        <dbReference type="Proteomes" id="UP000606720"/>
    </source>
</evidence>
<dbReference type="InterPro" id="IPR004659">
    <property type="entry name" value="RNase_E/G"/>
</dbReference>
<dbReference type="GO" id="GO:0046872">
    <property type="term" value="F:metal ion binding"/>
    <property type="evidence" value="ECO:0007669"/>
    <property type="project" value="UniProtKB-KW"/>
</dbReference>
<protein>
    <submittedName>
        <fullName evidence="7">Ribonuclease E/G</fullName>
    </submittedName>
</protein>
<dbReference type="InterPro" id="IPR012340">
    <property type="entry name" value="NA-bd_OB-fold"/>
</dbReference>
<evidence type="ECO:0000256" key="1">
    <source>
        <dbReference type="ARBA" id="ARBA00001946"/>
    </source>
</evidence>
<dbReference type="GO" id="GO:0004540">
    <property type="term" value="F:RNA nuclease activity"/>
    <property type="evidence" value="ECO:0007669"/>
    <property type="project" value="InterPro"/>
</dbReference>
<dbReference type="Pfam" id="PF10150">
    <property type="entry name" value="RNase_E_G"/>
    <property type="match status" value="1"/>
</dbReference>
<organism evidence="7 8">
    <name type="scientific">Roseburia zhanii</name>
    <dbReference type="NCBI Taxonomy" id="2763064"/>
    <lineage>
        <taxon>Bacteria</taxon>
        <taxon>Bacillati</taxon>
        <taxon>Bacillota</taxon>
        <taxon>Clostridia</taxon>
        <taxon>Lachnospirales</taxon>
        <taxon>Lachnospiraceae</taxon>
        <taxon>Roseburia</taxon>
    </lineage>
</organism>
<dbReference type="CDD" id="cd04453">
    <property type="entry name" value="S1_RNase_E"/>
    <property type="match status" value="1"/>
</dbReference>
<dbReference type="Proteomes" id="UP000606720">
    <property type="component" value="Unassembled WGS sequence"/>
</dbReference>
<dbReference type="GO" id="GO:0016787">
    <property type="term" value="F:hydrolase activity"/>
    <property type="evidence" value="ECO:0007669"/>
    <property type="project" value="UniProtKB-KW"/>
</dbReference>
<dbReference type="GO" id="GO:0006364">
    <property type="term" value="P:rRNA processing"/>
    <property type="evidence" value="ECO:0007669"/>
    <property type="project" value="TreeGrafter"/>
</dbReference>
<dbReference type="PANTHER" id="PTHR30001:SF0">
    <property type="entry name" value="RIBONUCLEASE G"/>
    <property type="match status" value="1"/>
</dbReference>
<dbReference type="Gene3D" id="2.40.50.140">
    <property type="entry name" value="Nucleic acid-binding proteins"/>
    <property type="match status" value="1"/>
</dbReference>
<reference evidence="7" key="1">
    <citation type="submission" date="2020-08" db="EMBL/GenBank/DDBJ databases">
        <title>Genome public.</title>
        <authorList>
            <person name="Liu C."/>
            <person name="Sun Q."/>
        </authorList>
    </citation>
    <scope>NUCLEOTIDE SEQUENCE</scope>
    <source>
        <strain evidence="7">BX1005</strain>
    </source>
</reference>
<evidence type="ECO:0000259" key="6">
    <source>
        <dbReference type="Pfam" id="PF10150"/>
    </source>
</evidence>
<dbReference type="GO" id="GO:0005737">
    <property type="term" value="C:cytoplasm"/>
    <property type="evidence" value="ECO:0007669"/>
    <property type="project" value="TreeGrafter"/>
</dbReference>